<dbReference type="InterPro" id="IPR005495">
    <property type="entry name" value="LptG/LptF_permease"/>
</dbReference>
<feature type="transmembrane region" description="Helical" evidence="6">
    <location>
        <begin position="38"/>
        <end position="60"/>
    </location>
</feature>
<dbReference type="STRING" id="1224947.SAMN05216480_102111"/>
<protein>
    <submittedName>
        <fullName evidence="7">Lipopolysaccharide export system permease protein</fullName>
    </submittedName>
</protein>
<reference evidence="8" key="1">
    <citation type="submission" date="2016-10" db="EMBL/GenBank/DDBJ databases">
        <authorList>
            <person name="Varghese N."/>
            <person name="Submissions S."/>
        </authorList>
    </citation>
    <scope>NUCLEOTIDE SEQUENCE [LARGE SCALE GENOMIC DNA]</scope>
    <source>
        <strain evidence="8">CGMCC 1.12333</strain>
    </source>
</reference>
<feature type="transmembrane region" description="Helical" evidence="6">
    <location>
        <begin position="288"/>
        <end position="308"/>
    </location>
</feature>
<evidence type="ECO:0000256" key="5">
    <source>
        <dbReference type="ARBA" id="ARBA00023136"/>
    </source>
</evidence>
<dbReference type="AlphaFoldDB" id="A0A1I7FQH3"/>
<dbReference type="GO" id="GO:0043190">
    <property type="term" value="C:ATP-binding cassette (ABC) transporter complex"/>
    <property type="evidence" value="ECO:0007669"/>
    <property type="project" value="TreeGrafter"/>
</dbReference>
<evidence type="ECO:0000256" key="4">
    <source>
        <dbReference type="ARBA" id="ARBA00022989"/>
    </source>
</evidence>
<evidence type="ECO:0000313" key="8">
    <source>
        <dbReference type="Proteomes" id="UP000199138"/>
    </source>
</evidence>
<feature type="transmembrane region" description="Helical" evidence="6">
    <location>
        <begin position="81"/>
        <end position="104"/>
    </location>
</feature>
<dbReference type="EMBL" id="FPBK01000002">
    <property type="protein sequence ID" value="SFU38276.1"/>
    <property type="molecule type" value="Genomic_DNA"/>
</dbReference>
<keyword evidence="5 6" id="KW-0472">Membrane</keyword>
<comment type="subcellular location">
    <subcellularLocation>
        <location evidence="1">Cell membrane</location>
        <topology evidence="1">Multi-pass membrane protein</topology>
    </subcellularLocation>
</comment>
<organism evidence="7 8">
    <name type="scientific">Pustulibacterium marinum</name>
    <dbReference type="NCBI Taxonomy" id="1224947"/>
    <lineage>
        <taxon>Bacteria</taxon>
        <taxon>Pseudomonadati</taxon>
        <taxon>Bacteroidota</taxon>
        <taxon>Flavobacteriia</taxon>
        <taxon>Flavobacteriales</taxon>
        <taxon>Flavobacteriaceae</taxon>
        <taxon>Pustulibacterium</taxon>
    </lineage>
</organism>
<dbReference type="Proteomes" id="UP000199138">
    <property type="component" value="Unassembled WGS sequence"/>
</dbReference>
<feature type="transmembrane region" description="Helical" evidence="6">
    <location>
        <begin position="314"/>
        <end position="335"/>
    </location>
</feature>
<keyword evidence="3 6" id="KW-0812">Transmembrane</keyword>
<feature type="transmembrane region" description="Helical" evidence="6">
    <location>
        <begin position="259"/>
        <end position="276"/>
    </location>
</feature>
<dbReference type="GO" id="GO:0015920">
    <property type="term" value="P:lipopolysaccharide transport"/>
    <property type="evidence" value="ECO:0007669"/>
    <property type="project" value="TreeGrafter"/>
</dbReference>
<evidence type="ECO:0000256" key="3">
    <source>
        <dbReference type="ARBA" id="ARBA00022692"/>
    </source>
</evidence>
<keyword evidence="4 6" id="KW-1133">Transmembrane helix</keyword>
<evidence type="ECO:0000256" key="6">
    <source>
        <dbReference type="SAM" id="Phobius"/>
    </source>
</evidence>
<evidence type="ECO:0000256" key="1">
    <source>
        <dbReference type="ARBA" id="ARBA00004651"/>
    </source>
</evidence>
<keyword evidence="2" id="KW-1003">Cell membrane</keyword>
<keyword evidence="8" id="KW-1185">Reference proteome</keyword>
<dbReference type="PANTHER" id="PTHR33529:SF8">
    <property type="entry name" value="PERMEASE, YJGP_YJGQ FAMILY"/>
    <property type="match status" value="1"/>
</dbReference>
<evidence type="ECO:0000313" key="7">
    <source>
        <dbReference type="EMBL" id="SFU38276.1"/>
    </source>
</evidence>
<dbReference type="Pfam" id="PF03739">
    <property type="entry name" value="LptF_LptG"/>
    <property type="match status" value="1"/>
</dbReference>
<accession>A0A1I7FQH3</accession>
<name>A0A1I7FQH3_9FLAO</name>
<proteinExistence type="predicted"/>
<sequence length="340" mass="38699">MLLLFVPIGIMVDLSENIDKMIAKQAPADAILWYYFHFTIHFANLLFPFFLFLSIIWFTSKLANNTEIIAILSSGVSFMRFLRPYIVGASLVATVVFFMGMFIVPAASKGYNEFRANYIKRNKPSLNATALYNQINDDEIIYVSSFNGGNKVGYNFTLEHFNDNKLEYKLSAQSIRFEQKDSTYHLTNYVKRTIGEKDDIIEQERVLDTIFPFKMEDLVPVDYVAETKNLFELNDFIEKEKQKGSGNISGYQFNLYKRWASPLTAFILTFIAVAVSSMKRRGGMGVNLLFGIAIAFVFIFFDKVFGVLAESSGFPPLLAVAIPNIVFGVLAFFLLRNAKR</sequence>
<dbReference type="PANTHER" id="PTHR33529">
    <property type="entry name" value="SLR0882 PROTEIN-RELATED"/>
    <property type="match status" value="1"/>
</dbReference>
<evidence type="ECO:0000256" key="2">
    <source>
        <dbReference type="ARBA" id="ARBA00022475"/>
    </source>
</evidence>
<gene>
    <name evidence="7" type="ORF">SAMN05216480_102111</name>
</gene>